<comment type="similarity">
    <text evidence="3">Belongs to the TTI2 family.</text>
</comment>
<dbReference type="PANTHER" id="PTHR24320:SF152">
    <property type="entry name" value="SHORT-CHAIN DEHYDROGENASE_REDUCTASE FAMILY PROTEIN"/>
    <property type="match status" value="1"/>
</dbReference>
<name>A0A0B7FLR0_THACB</name>
<dbReference type="SUPFAM" id="SSF48371">
    <property type="entry name" value="ARM repeat"/>
    <property type="match status" value="1"/>
</dbReference>
<dbReference type="Proteomes" id="UP000059188">
    <property type="component" value="Unassembled WGS sequence"/>
</dbReference>
<dbReference type="Pfam" id="PF10521">
    <property type="entry name" value="Tti2"/>
    <property type="match status" value="1"/>
</dbReference>
<dbReference type="AlphaFoldDB" id="A0A0B7FLR0"/>
<dbReference type="SUPFAM" id="SSF51735">
    <property type="entry name" value="NAD(P)-binding Rossmann-fold domains"/>
    <property type="match status" value="1"/>
</dbReference>
<dbReference type="GO" id="GO:0016491">
    <property type="term" value="F:oxidoreductase activity"/>
    <property type="evidence" value="ECO:0007669"/>
    <property type="project" value="UniProtKB-KW"/>
</dbReference>
<sequence>MPYSEHAHYAPIGSALSTFSHIKNGLGNFIIPLLPDMTLPSADLRGKQAVVTGANSGIGFETAKSLARLGAHVVLACRNKDKAEKAKKDIEQAVTGAQVEVEILDCSSLGSARLFVERWGKRNFSTVDILVNNAGRVINTRTTTVDGYEDTYQTNHLTHALLTLSLLKSGHFSSNARIINVSSISFFSSPPFEAHNADGSDIISQHKEGSTLPWETMVALYARAKACQAIWSMTLQRKLQGTDKWKDIVVQACHPGTVKSSMLSQPDGPGGSSGAALNAFKSFVNTFGISNEQGAVVPVWLAVADEPNQPELRGLYWDRMRWIHVNGTWESSPSDSLCQVLCFFMQDLDSALNDLSSALKTLSTINGGEPPLELDAELSEVLITWKDSALEALERIKDALNKDVGNLGPTERARIISLTAVLIGQDNFTNHNCRTIAKDCLDSIGVVDRVVATCVLNDHIKPLFQVSVHPGIHLDTGRVKHNAIGVQNMYDEQPWKVKGSGCWNILTWLLSNMGDDDIEVLWPLVIPPLLTLLDDYKPLYKLRGVNATDALLKKAPGWLLRRTGVHELLFRSLRGALQNLTSDSSPELLGTTMPCYLSLVDLVLPNDDLNRYAKLAELITEVIIPGWLYASSRVEVMVASASALSLVVEALGTGTIRFLKAIIPQLSENISPKDFSSANKTRELQIASAKCLLLVMINAKPRIPHWRGRILDSVLRCWVDINENKPEDTDLRERLVSIFRELLTTSGSLLQDEISTVTALDDQMFSGLIAEVGVFE</sequence>
<evidence type="ECO:0000313" key="5">
    <source>
        <dbReference type="Proteomes" id="UP000059188"/>
    </source>
</evidence>
<dbReference type="InterPro" id="IPR016024">
    <property type="entry name" value="ARM-type_fold"/>
</dbReference>
<keyword evidence="2" id="KW-0560">Oxidoreductase</keyword>
<proteinExistence type="inferred from homology"/>
<dbReference type="InterPro" id="IPR036291">
    <property type="entry name" value="NAD(P)-bd_dom_sf"/>
</dbReference>
<evidence type="ECO:0000313" key="4">
    <source>
        <dbReference type="EMBL" id="CEL57879.1"/>
    </source>
</evidence>
<gene>
    <name evidence="4" type="ORF">RSOLAG1IB_02623</name>
</gene>
<reference evidence="4 5" key="1">
    <citation type="submission" date="2014-11" db="EMBL/GenBank/DDBJ databases">
        <authorList>
            <person name="Wibberg Daniel"/>
        </authorList>
    </citation>
    <scope>NUCLEOTIDE SEQUENCE [LARGE SCALE GENOMIC DNA]</scope>
    <source>
        <strain evidence="4">Rhizoctonia solani AG1-IB 7/3/14</strain>
    </source>
</reference>
<dbReference type="EMBL" id="LN679102">
    <property type="protein sequence ID" value="CEL57879.1"/>
    <property type="molecule type" value="Genomic_DNA"/>
</dbReference>
<protein>
    <submittedName>
        <fullName evidence="4">WW domain-containing oxidoreductase</fullName>
    </submittedName>
</protein>
<evidence type="ECO:0000256" key="1">
    <source>
        <dbReference type="ARBA" id="ARBA00006484"/>
    </source>
</evidence>
<dbReference type="GO" id="GO:0110078">
    <property type="term" value="C:TTT Hsp90 cochaperone complex"/>
    <property type="evidence" value="ECO:0007669"/>
    <property type="project" value="InterPro"/>
</dbReference>
<dbReference type="STRING" id="1108050.A0A0B7FLR0"/>
<dbReference type="InterPro" id="IPR018870">
    <property type="entry name" value="Tti2"/>
</dbReference>
<dbReference type="Gene3D" id="3.40.50.720">
    <property type="entry name" value="NAD(P)-binding Rossmann-like Domain"/>
    <property type="match status" value="1"/>
</dbReference>
<comment type="similarity">
    <text evidence="1">Belongs to the short-chain dehydrogenases/reductases (SDR) family.</text>
</comment>
<dbReference type="InterPro" id="IPR002347">
    <property type="entry name" value="SDR_fam"/>
</dbReference>
<evidence type="ECO:0000256" key="2">
    <source>
        <dbReference type="ARBA" id="ARBA00023002"/>
    </source>
</evidence>
<dbReference type="PRINTS" id="PR00081">
    <property type="entry name" value="GDHRDH"/>
</dbReference>
<dbReference type="Pfam" id="PF00106">
    <property type="entry name" value="adh_short"/>
    <property type="match status" value="1"/>
</dbReference>
<accession>A0A0B7FLR0</accession>
<dbReference type="OrthoDB" id="6417021at2759"/>
<evidence type="ECO:0000256" key="3">
    <source>
        <dbReference type="ARBA" id="ARBA00034736"/>
    </source>
</evidence>
<dbReference type="PANTHER" id="PTHR24320">
    <property type="entry name" value="RETINOL DEHYDROGENASE"/>
    <property type="match status" value="1"/>
</dbReference>
<organism evidence="4 5">
    <name type="scientific">Thanatephorus cucumeris (strain AG1-IB / isolate 7/3/14)</name>
    <name type="common">Lettuce bottom rot fungus</name>
    <name type="synonym">Rhizoctonia solani</name>
    <dbReference type="NCBI Taxonomy" id="1108050"/>
    <lineage>
        <taxon>Eukaryota</taxon>
        <taxon>Fungi</taxon>
        <taxon>Dikarya</taxon>
        <taxon>Basidiomycota</taxon>
        <taxon>Agaricomycotina</taxon>
        <taxon>Agaricomycetes</taxon>
        <taxon>Cantharellales</taxon>
        <taxon>Ceratobasidiaceae</taxon>
        <taxon>Rhizoctonia</taxon>
        <taxon>Rhizoctonia solani AG-1</taxon>
    </lineage>
</organism>
<keyword evidence="5" id="KW-1185">Reference proteome</keyword>